<name>A0AAE0ST00_9BIVA</name>
<sequence>MTVIHWLKIEITCSGGTLLVFEVPVLEAEGAVGGQRLCQGVGALMDAMRDLLNNIRPIDPSVENQHGEEEEENDFEDD</sequence>
<dbReference type="AlphaFoldDB" id="A0AAE0ST00"/>
<organism evidence="2 3">
    <name type="scientific">Potamilus streckersoni</name>
    <dbReference type="NCBI Taxonomy" id="2493646"/>
    <lineage>
        <taxon>Eukaryota</taxon>
        <taxon>Metazoa</taxon>
        <taxon>Spiralia</taxon>
        <taxon>Lophotrochozoa</taxon>
        <taxon>Mollusca</taxon>
        <taxon>Bivalvia</taxon>
        <taxon>Autobranchia</taxon>
        <taxon>Heteroconchia</taxon>
        <taxon>Palaeoheterodonta</taxon>
        <taxon>Unionida</taxon>
        <taxon>Unionoidea</taxon>
        <taxon>Unionidae</taxon>
        <taxon>Ambleminae</taxon>
        <taxon>Lampsilini</taxon>
        <taxon>Potamilus</taxon>
    </lineage>
</organism>
<accession>A0AAE0ST00</accession>
<reference evidence="2" key="2">
    <citation type="journal article" date="2021" name="Genome Biol. Evol.">
        <title>Developing a high-quality reference genome for a parasitic bivalve with doubly uniparental inheritance (Bivalvia: Unionida).</title>
        <authorList>
            <person name="Smith C.H."/>
        </authorList>
    </citation>
    <scope>NUCLEOTIDE SEQUENCE</scope>
    <source>
        <strain evidence="2">CHS0354</strain>
        <tissue evidence="2">Mantle</tissue>
    </source>
</reference>
<protein>
    <submittedName>
        <fullName evidence="2">Uncharacterized protein</fullName>
    </submittedName>
</protein>
<feature type="region of interest" description="Disordered" evidence="1">
    <location>
        <begin position="57"/>
        <end position="78"/>
    </location>
</feature>
<reference evidence="2" key="3">
    <citation type="submission" date="2023-05" db="EMBL/GenBank/DDBJ databases">
        <authorList>
            <person name="Smith C.H."/>
        </authorList>
    </citation>
    <scope>NUCLEOTIDE SEQUENCE</scope>
    <source>
        <strain evidence="2">CHS0354</strain>
        <tissue evidence="2">Mantle</tissue>
    </source>
</reference>
<evidence type="ECO:0000313" key="2">
    <source>
        <dbReference type="EMBL" id="KAK3597519.1"/>
    </source>
</evidence>
<keyword evidence="3" id="KW-1185">Reference proteome</keyword>
<gene>
    <name evidence="2" type="ORF">CHS0354_018111</name>
</gene>
<dbReference type="Proteomes" id="UP001195483">
    <property type="component" value="Unassembled WGS sequence"/>
</dbReference>
<evidence type="ECO:0000256" key="1">
    <source>
        <dbReference type="SAM" id="MobiDB-lite"/>
    </source>
</evidence>
<comment type="caution">
    <text evidence="2">The sequence shown here is derived from an EMBL/GenBank/DDBJ whole genome shotgun (WGS) entry which is preliminary data.</text>
</comment>
<evidence type="ECO:0000313" key="3">
    <source>
        <dbReference type="Proteomes" id="UP001195483"/>
    </source>
</evidence>
<reference evidence="2" key="1">
    <citation type="journal article" date="2021" name="Genome Biol. Evol.">
        <title>A High-Quality Reference Genome for a Parasitic Bivalve with Doubly Uniparental Inheritance (Bivalvia: Unionida).</title>
        <authorList>
            <person name="Smith C.H."/>
        </authorList>
    </citation>
    <scope>NUCLEOTIDE SEQUENCE</scope>
    <source>
        <strain evidence="2">CHS0354</strain>
    </source>
</reference>
<proteinExistence type="predicted"/>
<dbReference type="EMBL" id="JAEAOA010001122">
    <property type="protein sequence ID" value="KAK3597519.1"/>
    <property type="molecule type" value="Genomic_DNA"/>
</dbReference>
<feature type="compositionally biased region" description="Acidic residues" evidence="1">
    <location>
        <begin position="68"/>
        <end position="78"/>
    </location>
</feature>